<dbReference type="Gene3D" id="2.60.40.1890">
    <property type="entry name" value="PCu(A)C copper chaperone"/>
    <property type="match status" value="1"/>
</dbReference>
<dbReference type="InterPro" id="IPR036182">
    <property type="entry name" value="PCuAC_sf"/>
</dbReference>
<dbReference type="OrthoDB" id="9796962at2"/>
<dbReference type="InterPro" id="IPR058248">
    <property type="entry name" value="Lxx211020-like"/>
</dbReference>
<dbReference type="RefSeq" id="WP_135286062.1">
    <property type="nucleotide sequence ID" value="NZ_SMLL01000006.1"/>
</dbReference>
<keyword evidence="2" id="KW-0732">Signal</keyword>
<evidence type="ECO:0000313" key="3">
    <source>
        <dbReference type="EMBL" id="TFY97836.1"/>
    </source>
</evidence>
<proteinExistence type="predicted"/>
<reference evidence="3 4" key="1">
    <citation type="submission" date="2019-03" db="EMBL/GenBank/DDBJ databases">
        <title>Ramlibacter rhizophilus CCTCC AB2015357, whole genome shotgun sequence.</title>
        <authorList>
            <person name="Zhang X."/>
            <person name="Feng G."/>
            <person name="Zhu H."/>
        </authorList>
    </citation>
    <scope>NUCLEOTIDE SEQUENCE [LARGE SCALE GENOMIC DNA]</scope>
    <source>
        <strain evidence="3 4">CCTCC AB2015357</strain>
    </source>
</reference>
<comment type="caution">
    <text evidence="3">The sequence shown here is derived from an EMBL/GenBank/DDBJ whole genome shotgun (WGS) entry which is preliminary data.</text>
</comment>
<dbReference type="PANTHER" id="PTHR36302">
    <property type="entry name" value="BLR7088 PROTEIN"/>
    <property type="match status" value="1"/>
</dbReference>
<dbReference type="SUPFAM" id="SSF110087">
    <property type="entry name" value="DR1885-like metal-binding protein"/>
    <property type="match status" value="1"/>
</dbReference>
<keyword evidence="4" id="KW-1185">Reference proteome</keyword>
<gene>
    <name evidence="3" type="ORF">EZ242_15345</name>
</gene>
<sequence>MNTSRQRTLLRGLAFACLPLALATFAQAQASLQVEAPWARLSVPGQQASGAFMRLTAAEPLSLVGARSPVAGRVEVHEMKMDGDVMRMRPLTALPLPAGQAVELRPGGLHLMLLDLKAPLQAGTLVPLTLLLRDARGAEQQLALDVPVSARPPGAAGGARVAPPADAHGGHGHKH</sequence>
<feature type="region of interest" description="Disordered" evidence="1">
    <location>
        <begin position="148"/>
        <end position="175"/>
    </location>
</feature>
<evidence type="ECO:0000256" key="1">
    <source>
        <dbReference type="SAM" id="MobiDB-lite"/>
    </source>
</evidence>
<protein>
    <submittedName>
        <fullName evidence="3">Copper chaperone PCu(A)C</fullName>
    </submittedName>
</protein>
<dbReference type="EMBL" id="SMLL01000006">
    <property type="protein sequence ID" value="TFY97836.1"/>
    <property type="molecule type" value="Genomic_DNA"/>
</dbReference>
<evidence type="ECO:0000313" key="4">
    <source>
        <dbReference type="Proteomes" id="UP000297564"/>
    </source>
</evidence>
<accession>A0A4Z0BET1</accession>
<dbReference type="Pfam" id="PF04314">
    <property type="entry name" value="PCuAC"/>
    <property type="match status" value="1"/>
</dbReference>
<evidence type="ECO:0000256" key="2">
    <source>
        <dbReference type="SAM" id="SignalP"/>
    </source>
</evidence>
<feature type="signal peptide" evidence="2">
    <location>
        <begin position="1"/>
        <end position="28"/>
    </location>
</feature>
<organism evidence="3 4">
    <name type="scientific">Ramlibacter rhizophilus</name>
    <dbReference type="NCBI Taxonomy" id="1781167"/>
    <lineage>
        <taxon>Bacteria</taxon>
        <taxon>Pseudomonadati</taxon>
        <taxon>Pseudomonadota</taxon>
        <taxon>Betaproteobacteria</taxon>
        <taxon>Burkholderiales</taxon>
        <taxon>Comamonadaceae</taxon>
        <taxon>Ramlibacter</taxon>
    </lineage>
</organism>
<feature type="chain" id="PRO_5021269676" evidence="2">
    <location>
        <begin position="29"/>
        <end position="175"/>
    </location>
</feature>
<feature type="compositionally biased region" description="Low complexity" evidence="1">
    <location>
        <begin position="148"/>
        <end position="165"/>
    </location>
</feature>
<dbReference type="PANTHER" id="PTHR36302:SF1">
    <property type="entry name" value="COPPER CHAPERONE PCU(A)C"/>
    <property type="match status" value="1"/>
</dbReference>
<dbReference type="Proteomes" id="UP000297564">
    <property type="component" value="Unassembled WGS sequence"/>
</dbReference>
<dbReference type="AlphaFoldDB" id="A0A4Z0BET1"/>
<dbReference type="InterPro" id="IPR007410">
    <property type="entry name" value="LpqE-like"/>
</dbReference>
<name>A0A4Z0BET1_9BURK</name>